<keyword evidence="4 6" id="KW-1015">Disulfide bond</keyword>
<name>A0A2T7NVI4_POMCA</name>
<dbReference type="EMBL" id="PZQS01000009">
    <property type="protein sequence ID" value="PVD25188.1"/>
    <property type="molecule type" value="Genomic_DNA"/>
</dbReference>
<dbReference type="Gene3D" id="2.40.10.10">
    <property type="entry name" value="Trypsin-like serine proteases"/>
    <property type="match status" value="1"/>
</dbReference>
<evidence type="ECO:0000256" key="6">
    <source>
        <dbReference type="PROSITE-ProRule" id="PRU00302"/>
    </source>
</evidence>
<evidence type="ECO:0000256" key="3">
    <source>
        <dbReference type="ARBA" id="ARBA00022737"/>
    </source>
</evidence>
<accession>A0A2T7NVI4</accession>
<dbReference type="InterPro" id="IPR035976">
    <property type="entry name" value="Sushi/SCR/CCP_sf"/>
</dbReference>
<comment type="caution">
    <text evidence="6">Lacks conserved residue(s) required for the propagation of feature annotation.</text>
</comment>
<dbReference type="Pfam" id="PF00089">
    <property type="entry name" value="Trypsin"/>
    <property type="match status" value="1"/>
</dbReference>
<feature type="domain" description="Sushi" evidence="8">
    <location>
        <begin position="191"/>
        <end position="249"/>
    </location>
</feature>
<dbReference type="AlphaFoldDB" id="A0A2T7NVI4"/>
<sequence length="436" mass="48716">MEPRHIEGARVKEHTPGYVVYECDLGFMAEKGKPSQAILRCNNGEWIGDIIECIPRARCLEVPIFHGARQVEAHSQVSGSYFEDDRLVFQCEQPSSTPRSFIFTCKNGRWQGETPTCEMAGCARFELEDANVSLENSDGEWNTAPVGATVQIHCGGGRLPHPSSGLVTCTQNGRWEPPAPQCISLHGSCQNRCRLTKSEDVEITPDWSEILPGQTVKYTCKEGSFRQGPEERICLCNGTLTGTETSCSRIRTCNITHIREPLKFCRGLHCSSKSKNGCKQETYIPTYEIPEGLVLDQTVIEFYCEDEERYELKESFRAQCLPDKGPIQVPSCRPSYTMADRLSQDTFCSISDDSTQNAVEGDSGSPFVVQVENTWVLEGLVSFGHSDEFDTNPKETTKSRACNSDKCYTGFTRVSSYLPWIYDKLGIIADADRCVH</sequence>
<evidence type="ECO:0000259" key="8">
    <source>
        <dbReference type="PROSITE" id="PS50923"/>
    </source>
</evidence>
<dbReference type="CDD" id="cd00033">
    <property type="entry name" value="CCP"/>
    <property type="match status" value="2"/>
</dbReference>
<dbReference type="OrthoDB" id="6079910at2759"/>
<dbReference type="SUPFAM" id="SSF57535">
    <property type="entry name" value="Complement control module/SCR domain"/>
    <property type="match status" value="3"/>
</dbReference>
<dbReference type="InterPro" id="IPR009003">
    <property type="entry name" value="Peptidase_S1_PA"/>
</dbReference>
<keyword evidence="10" id="KW-1185">Reference proteome</keyword>
<dbReference type="InterPro" id="IPR043504">
    <property type="entry name" value="Peptidase_S1_PA_chymotrypsin"/>
</dbReference>
<dbReference type="PANTHER" id="PTHR46393">
    <property type="entry name" value="SUSHI DOMAIN-CONTAINING PROTEIN"/>
    <property type="match status" value="1"/>
</dbReference>
<dbReference type="GO" id="GO:0006508">
    <property type="term" value="P:proteolysis"/>
    <property type="evidence" value="ECO:0007669"/>
    <property type="project" value="InterPro"/>
</dbReference>
<comment type="caution">
    <text evidence="9">The sequence shown here is derived from an EMBL/GenBank/DDBJ whole genome shotgun (WGS) entry which is preliminary data.</text>
</comment>
<evidence type="ECO:0000256" key="2">
    <source>
        <dbReference type="ARBA" id="ARBA00022729"/>
    </source>
</evidence>
<dbReference type="PROSITE" id="PS50240">
    <property type="entry name" value="TRYPSIN_DOM"/>
    <property type="match status" value="1"/>
</dbReference>
<evidence type="ECO:0000256" key="1">
    <source>
        <dbReference type="ARBA" id="ARBA00022659"/>
    </source>
</evidence>
<dbReference type="InterPro" id="IPR000436">
    <property type="entry name" value="Sushi_SCR_CCP_dom"/>
</dbReference>
<dbReference type="SUPFAM" id="SSF50494">
    <property type="entry name" value="Trypsin-like serine proteases"/>
    <property type="match status" value="1"/>
</dbReference>
<dbReference type="PANTHER" id="PTHR46393:SF7">
    <property type="entry name" value="COMPLEMENT C2"/>
    <property type="match status" value="1"/>
</dbReference>
<evidence type="ECO:0000259" key="7">
    <source>
        <dbReference type="PROSITE" id="PS50240"/>
    </source>
</evidence>
<dbReference type="GO" id="GO:0004252">
    <property type="term" value="F:serine-type endopeptidase activity"/>
    <property type="evidence" value="ECO:0007669"/>
    <property type="project" value="InterPro"/>
</dbReference>
<keyword evidence="5" id="KW-0325">Glycoprotein</keyword>
<dbReference type="SMART" id="SM00032">
    <property type="entry name" value="CCP"/>
    <property type="match status" value="5"/>
</dbReference>
<reference evidence="9 10" key="1">
    <citation type="submission" date="2018-04" db="EMBL/GenBank/DDBJ databases">
        <title>The genome of golden apple snail Pomacea canaliculata provides insight into stress tolerance and invasive adaptation.</title>
        <authorList>
            <person name="Liu C."/>
            <person name="Liu B."/>
            <person name="Ren Y."/>
            <person name="Zhang Y."/>
            <person name="Wang H."/>
            <person name="Li S."/>
            <person name="Jiang F."/>
            <person name="Yin L."/>
            <person name="Zhang G."/>
            <person name="Qian W."/>
            <person name="Fan W."/>
        </authorList>
    </citation>
    <scope>NUCLEOTIDE SEQUENCE [LARGE SCALE GENOMIC DNA]</scope>
    <source>
        <strain evidence="9">SZHN2017</strain>
        <tissue evidence="9">Muscle</tissue>
    </source>
</reference>
<dbReference type="PROSITE" id="PS00135">
    <property type="entry name" value="TRYPSIN_SER"/>
    <property type="match status" value="1"/>
</dbReference>
<proteinExistence type="predicted"/>
<feature type="disulfide bond" evidence="6">
    <location>
        <begin position="220"/>
        <end position="247"/>
    </location>
</feature>
<keyword evidence="2" id="KW-0732">Signal</keyword>
<feature type="domain" description="Peptidase S1" evidence="7">
    <location>
        <begin position="119"/>
        <end position="426"/>
    </location>
</feature>
<feature type="domain" description="Sushi" evidence="8">
    <location>
        <begin position="57"/>
        <end position="119"/>
    </location>
</feature>
<organism evidence="9 10">
    <name type="scientific">Pomacea canaliculata</name>
    <name type="common">Golden apple snail</name>
    <dbReference type="NCBI Taxonomy" id="400727"/>
    <lineage>
        <taxon>Eukaryota</taxon>
        <taxon>Metazoa</taxon>
        <taxon>Spiralia</taxon>
        <taxon>Lophotrochozoa</taxon>
        <taxon>Mollusca</taxon>
        <taxon>Gastropoda</taxon>
        <taxon>Caenogastropoda</taxon>
        <taxon>Architaenioglossa</taxon>
        <taxon>Ampullarioidea</taxon>
        <taxon>Ampullariidae</taxon>
        <taxon>Pomacea</taxon>
    </lineage>
</organism>
<keyword evidence="1 6" id="KW-0768">Sushi</keyword>
<dbReference type="InterPro" id="IPR001254">
    <property type="entry name" value="Trypsin_dom"/>
</dbReference>
<dbReference type="Proteomes" id="UP000245119">
    <property type="component" value="Linkage Group LG9"/>
</dbReference>
<evidence type="ECO:0000313" key="9">
    <source>
        <dbReference type="EMBL" id="PVD25188.1"/>
    </source>
</evidence>
<evidence type="ECO:0000256" key="4">
    <source>
        <dbReference type="ARBA" id="ARBA00023157"/>
    </source>
</evidence>
<protein>
    <submittedName>
        <fullName evidence="9">Uncharacterized protein</fullName>
    </submittedName>
</protein>
<keyword evidence="3" id="KW-0677">Repeat</keyword>
<dbReference type="Pfam" id="PF00084">
    <property type="entry name" value="Sushi"/>
    <property type="match status" value="1"/>
</dbReference>
<dbReference type="PROSITE" id="PS50923">
    <property type="entry name" value="SUSHI"/>
    <property type="match status" value="3"/>
</dbReference>
<dbReference type="Gene3D" id="2.10.70.10">
    <property type="entry name" value="Complement Module, domain 1"/>
    <property type="match status" value="2"/>
</dbReference>
<evidence type="ECO:0000256" key="5">
    <source>
        <dbReference type="ARBA" id="ARBA00023180"/>
    </source>
</evidence>
<evidence type="ECO:0000313" key="10">
    <source>
        <dbReference type="Proteomes" id="UP000245119"/>
    </source>
</evidence>
<dbReference type="InterPro" id="IPR033116">
    <property type="entry name" value="TRYPSIN_SER"/>
</dbReference>
<feature type="domain" description="Sushi" evidence="8">
    <location>
        <begin position="120"/>
        <end position="184"/>
    </location>
</feature>
<gene>
    <name evidence="9" type="ORF">C0Q70_15686</name>
</gene>